<protein>
    <submittedName>
        <fullName evidence="2">Uncharacterized protein</fullName>
    </submittedName>
</protein>
<keyword evidence="3" id="KW-1185">Reference proteome</keyword>
<evidence type="ECO:0000313" key="2">
    <source>
        <dbReference type="EMBL" id="GAK36927.1"/>
    </source>
</evidence>
<evidence type="ECO:0000313" key="3">
    <source>
        <dbReference type="Proteomes" id="UP000027601"/>
    </source>
</evidence>
<gene>
    <name evidence="2" type="ORF">JCM15093_2132</name>
</gene>
<dbReference type="PROSITE" id="PS50005">
    <property type="entry name" value="TPR"/>
    <property type="match status" value="1"/>
</dbReference>
<dbReference type="AlphaFoldDB" id="A0A069D3D1"/>
<accession>A0A069D3D1</accession>
<organism evidence="2 3">
    <name type="scientific">Bacteroides graminisolvens DSM 19988 = JCM 15093</name>
    <dbReference type="NCBI Taxonomy" id="1121097"/>
    <lineage>
        <taxon>Bacteria</taxon>
        <taxon>Pseudomonadati</taxon>
        <taxon>Bacteroidota</taxon>
        <taxon>Bacteroidia</taxon>
        <taxon>Bacteroidales</taxon>
        <taxon>Bacteroidaceae</taxon>
        <taxon>Bacteroides</taxon>
    </lineage>
</organism>
<dbReference type="Pfam" id="PF00515">
    <property type="entry name" value="TPR_1"/>
    <property type="match status" value="1"/>
</dbReference>
<name>A0A069D3D1_9BACE</name>
<dbReference type="Proteomes" id="UP000027601">
    <property type="component" value="Unassembled WGS sequence"/>
</dbReference>
<sequence>MDPINSIKELINQGNIDSAILQLESYIQTDSERKDEAYYLLGNAYRKRGDWATALNHYQSAIDLNPQSPAAEARKMAMDIMNFFNQDYI</sequence>
<dbReference type="eggNOG" id="COG1729">
    <property type="taxonomic scope" value="Bacteria"/>
</dbReference>
<proteinExistence type="predicted"/>
<dbReference type="PROSITE" id="PS50293">
    <property type="entry name" value="TPR_REGION"/>
    <property type="match status" value="1"/>
</dbReference>
<feature type="repeat" description="TPR" evidence="1">
    <location>
        <begin position="35"/>
        <end position="68"/>
    </location>
</feature>
<dbReference type="Gene3D" id="1.25.40.10">
    <property type="entry name" value="Tetratricopeptide repeat domain"/>
    <property type="match status" value="1"/>
</dbReference>
<reference evidence="2 3" key="1">
    <citation type="journal article" date="2015" name="Microbes Environ.">
        <title>Distribution and evolution of nitrogen fixation genes in the phylum bacteroidetes.</title>
        <authorList>
            <person name="Inoue J."/>
            <person name="Oshima K."/>
            <person name="Suda W."/>
            <person name="Sakamoto M."/>
            <person name="Iino T."/>
            <person name="Noda S."/>
            <person name="Hongoh Y."/>
            <person name="Hattori M."/>
            <person name="Ohkuma M."/>
        </authorList>
    </citation>
    <scope>NUCLEOTIDE SEQUENCE [LARGE SCALE GENOMIC DNA]</scope>
    <source>
        <strain evidence="2 3">JCM 15093</strain>
    </source>
</reference>
<dbReference type="STRING" id="1121097.GCA_000428125_02141"/>
<dbReference type="InterPro" id="IPR019734">
    <property type="entry name" value="TPR_rpt"/>
</dbReference>
<dbReference type="EMBL" id="BAJS01000011">
    <property type="protein sequence ID" value="GAK36927.1"/>
    <property type="molecule type" value="Genomic_DNA"/>
</dbReference>
<dbReference type="OrthoDB" id="1122525at2"/>
<dbReference type="InterPro" id="IPR011990">
    <property type="entry name" value="TPR-like_helical_dom_sf"/>
</dbReference>
<comment type="caution">
    <text evidence="2">The sequence shown here is derived from an EMBL/GenBank/DDBJ whole genome shotgun (WGS) entry which is preliminary data.</text>
</comment>
<keyword evidence="1" id="KW-0802">TPR repeat</keyword>
<dbReference type="SUPFAM" id="SSF48452">
    <property type="entry name" value="TPR-like"/>
    <property type="match status" value="1"/>
</dbReference>
<evidence type="ECO:0000256" key="1">
    <source>
        <dbReference type="PROSITE-ProRule" id="PRU00339"/>
    </source>
</evidence>
<dbReference type="SMART" id="SM00028">
    <property type="entry name" value="TPR"/>
    <property type="match status" value="1"/>
</dbReference>